<dbReference type="PANTHER" id="PTHR34709:SF68">
    <property type="entry name" value="OS07G0550432 PROTEIN"/>
    <property type="match status" value="1"/>
</dbReference>
<feature type="domain" description="F-box/LRR-repeat protein 15/At3g58940/PEG3-like LRR" evidence="2">
    <location>
        <begin position="128"/>
        <end position="273"/>
    </location>
</feature>
<dbReference type="AlphaFoldDB" id="A0A2T8I9V5"/>
<reference evidence="3" key="1">
    <citation type="submission" date="2018-04" db="EMBL/GenBank/DDBJ databases">
        <title>WGS assembly of Panicum hallii.</title>
        <authorList>
            <person name="Lovell J."/>
            <person name="Jenkins J."/>
            <person name="Lowry D."/>
            <person name="Mamidi S."/>
            <person name="Sreedasyam A."/>
            <person name="Weng X."/>
            <person name="Barry K."/>
            <person name="Bonette J."/>
            <person name="Campitelli B."/>
            <person name="Daum C."/>
            <person name="Gordon S."/>
            <person name="Gould B."/>
            <person name="Lipzen A."/>
            <person name="Macqueen A."/>
            <person name="Palacio-Mejia J."/>
            <person name="Plott C."/>
            <person name="Shakirov E."/>
            <person name="Shu S."/>
            <person name="Yoshinaga Y."/>
            <person name="Zane M."/>
            <person name="Rokhsar D."/>
            <person name="Grimwood J."/>
            <person name="Schmutz J."/>
            <person name="Juenger T."/>
        </authorList>
    </citation>
    <scope>NUCLEOTIDE SEQUENCE [LARGE SCALE GENOMIC DNA]</scope>
    <source>
        <strain evidence="3">FIL2</strain>
    </source>
</reference>
<evidence type="ECO:0000259" key="2">
    <source>
        <dbReference type="Pfam" id="PF24758"/>
    </source>
</evidence>
<accession>A0A2T8I9V5</accession>
<evidence type="ECO:0000256" key="1">
    <source>
        <dbReference type="SAM" id="MobiDB-lite"/>
    </source>
</evidence>
<dbReference type="PANTHER" id="PTHR34709">
    <property type="entry name" value="OS10G0396666 PROTEIN"/>
    <property type="match status" value="1"/>
</dbReference>
<dbReference type="InterPro" id="IPR055411">
    <property type="entry name" value="LRR_FXL15/At3g58940/PEG3-like"/>
</dbReference>
<dbReference type="Proteomes" id="UP000243499">
    <property type="component" value="Chromosome 8"/>
</dbReference>
<gene>
    <name evidence="3" type="ORF">PAHAL_8G217400</name>
</gene>
<evidence type="ECO:0000313" key="3">
    <source>
        <dbReference type="EMBL" id="PVH34431.1"/>
    </source>
</evidence>
<sequence length="508" mass="56305">MDQDHPRRRRRRRRRRRSGEDHISGLPDELLHSILLRLGSARAAARTCALSRRWRRVWAHLPELVFSSGSRDAPPLAPASFARGVGGVARAVDGALAAYAADTTLEGLVIVLPTAAGDALDGVPAGRVARWLRFAAGSVAGELVLFMPPPTMPPHEPEGVHWAALELPACERARTIALRLRLDWRLWLPPAGSFAALTSLTILFARMDGGELTALVCTRCPSLRNLRLCLVLVDDHGVSIRSDSLRSLSFVAGAPRLEVVTPGLEYLCIGEDIGEARVSAPKLAGLVWSCHATYDPHRHRLEDAGRRRLQLLDIGETSAAGLLMRKFDGVEVDQLRLGVSITLGIEAYKSFSNETSKLPKCQTLNITLLPRNCHGLAPVMLHLLRSCSSTKKVSVQLFDFSGYSSYFGCRSCCPCRLEESRRIDGIDLSSLEEVEITSYRSSQKELLEFVEQLCRCNAPILKKLVFSHTMFSAPSQTKVVFEKVRSMCHPKIEVEFYDFMDGVWVRFD</sequence>
<name>A0A2T8I9V5_9POAL</name>
<organism evidence="3">
    <name type="scientific">Panicum hallii</name>
    <dbReference type="NCBI Taxonomy" id="206008"/>
    <lineage>
        <taxon>Eukaryota</taxon>
        <taxon>Viridiplantae</taxon>
        <taxon>Streptophyta</taxon>
        <taxon>Embryophyta</taxon>
        <taxon>Tracheophyta</taxon>
        <taxon>Spermatophyta</taxon>
        <taxon>Magnoliopsida</taxon>
        <taxon>Liliopsida</taxon>
        <taxon>Poales</taxon>
        <taxon>Poaceae</taxon>
        <taxon>PACMAD clade</taxon>
        <taxon>Panicoideae</taxon>
        <taxon>Panicodae</taxon>
        <taxon>Paniceae</taxon>
        <taxon>Panicinae</taxon>
        <taxon>Panicum</taxon>
        <taxon>Panicum sect. Panicum</taxon>
    </lineage>
</organism>
<dbReference type="InterPro" id="IPR036047">
    <property type="entry name" value="F-box-like_dom_sf"/>
</dbReference>
<proteinExistence type="predicted"/>
<dbReference type="Pfam" id="PF24758">
    <property type="entry name" value="LRR_At5g56370"/>
    <property type="match status" value="1"/>
</dbReference>
<feature type="compositionally biased region" description="Basic residues" evidence="1">
    <location>
        <begin position="1"/>
        <end position="17"/>
    </location>
</feature>
<feature type="region of interest" description="Disordered" evidence="1">
    <location>
        <begin position="1"/>
        <end position="22"/>
    </location>
</feature>
<dbReference type="SUPFAM" id="SSF81383">
    <property type="entry name" value="F-box domain"/>
    <property type="match status" value="1"/>
</dbReference>
<protein>
    <recommendedName>
        <fullName evidence="2">F-box/LRR-repeat protein 15/At3g58940/PEG3-like LRR domain-containing protein</fullName>
    </recommendedName>
</protein>
<dbReference type="Gramene" id="PVH34431">
    <property type="protein sequence ID" value="PVH34431"/>
    <property type="gene ID" value="PAHAL_8G217400"/>
</dbReference>
<dbReference type="EMBL" id="CM008053">
    <property type="protein sequence ID" value="PVH34431.1"/>
    <property type="molecule type" value="Genomic_DNA"/>
</dbReference>
<dbReference type="InterPro" id="IPR055312">
    <property type="entry name" value="FBL15-like"/>
</dbReference>